<proteinExistence type="predicted"/>
<protein>
    <submittedName>
        <fullName evidence="4">Uncharacterized protein</fullName>
    </submittedName>
</protein>
<sequence>MTLRIHRQFIATIAAVAIAITGFSAAPARAGDDELAAALAVILGLAVVGTAINKRNDEKKARQQVHNPHAKPRHIQRKHGYVQPRPLPRQVNRKLLPQRCLYNLQTQNGRNIQGFGQRCLNRHYHFTNSLPQQCGRRVWTRNGTGYAYAARCLNKHGYQLARR</sequence>
<feature type="signal peptide" evidence="3">
    <location>
        <begin position="1"/>
        <end position="30"/>
    </location>
</feature>
<dbReference type="Proteomes" id="UP001627408">
    <property type="component" value="Unassembled WGS sequence"/>
</dbReference>
<evidence type="ECO:0000256" key="1">
    <source>
        <dbReference type="SAM" id="MobiDB-lite"/>
    </source>
</evidence>
<keyword evidence="2" id="KW-0472">Membrane</keyword>
<evidence type="ECO:0000256" key="2">
    <source>
        <dbReference type="SAM" id="Phobius"/>
    </source>
</evidence>
<keyword evidence="2" id="KW-0812">Transmembrane</keyword>
<feature type="transmembrane region" description="Helical" evidence="2">
    <location>
        <begin position="35"/>
        <end position="52"/>
    </location>
</feature>
<accession>A0ABW8UR59</accession>
<evidence type="ECO:0000256" key="3">
    <source>
        <dbReference type="SAM" id="SignalP"/>
    </source>
</evidence>
<feature type="compositionally biased region" description="Basic residues" evidence="1">
    <location>
        <begin position="68"/>
        <end position="79"/>
    </location>
</feature>
<keyword evidence="5" id="KW-1185">Reference proteome</keyword>
<evidence type="ECO:0000313" key="5">
    <source>
        <dbReference type="Proteomes" id="UP001627408"/>
    </source>
</evidence>
<keyword evidence="3" id="KW-0732">Signal</keyword>
<organism evidence="4 5">
    <name type="scientific">Tateyamaria armeniaca</name>
    <dbReference type="NCBI Taxonomy" id="2518930"/>
    <lineage>
        <taxon>Bacteria</taxon>
        <taxon>Pseudomonadati</taxon>
        <taxon>Pseudomonadota</taxon>
        <taxon>Alphaproteobacteria</taxon>
        <taxon>Rhodobacterales</taxon>
        <taxon>Roseobacteraceae</taxon>
        <taxon>Tateyamaria</taxon>
    </lineage>
</organism>
<dbReference type="RefSeq" id="WP_407591469.1">
    <property type="nucleotide sequence ID" value="NZ_JBHDIY010000002.1"/>
</dbReference>
<evidence type="ECO:0000313" key="4">
    <source>
        <dbReference type="EMBL" id="MFL4469605.1"/>
    </source>
</evidence>
<gene>
    <name evidence="4" type="ORF">ACERZ8_06895</name>
</gene>
<reference evidence="4 5" key="1">
    <citation type="submission" date="2024-08" db="EMBL/GenBank/DDBJ databases">
        <title>Tateyamaria sp. nov., isolated from marine algae.</title>
        <authorList>
            <person name="Choi B.J."/>
            <person name="Kim J.M."/>
            <person name="Lee J.K."/>
            <person name="Choi D.G."/>
            <person name="Bayburt H."/>
            <person name="Baek J.H."/>
            <person name="Han D.M."/>
            <person name="Jeon C.O."/>
        </authorList>
    </citation>
    <scope>NUCLEOTIDE SEQUENCE [LARGE SCALE GENOMIC DNA]</scope>
    <source>
        <strain evidence="4 5">KMU-156</strain>
    </source>
</reference>
<dbReference type="EMBL" id="JBHDIY010000002">
    <property type="protein sequence ID" value="MFL4469605.1"/>
    <property type="molecule type" value="Genomic_DNA"/>
</dbReference>
<comment type="caution">
    <text evidence="4">The sequence shown here is derived from an EMBL/GenBank/DDBJ whole genome shotgun (WGS) entry which is preliminary data.</text>
</comment>
<feature type="chain" id="PRO_5046874855" evidence="3">
    <location>
        <begin position="31"/>
        <end position="163"/>
    </location>
</feature>
<keyword evidence="2" id="KW-1133">Transmembrane helix</keyword>
<feature type="region of interest" description="Disordered" evidence="1">
    <location>
        <begin position="57"/>
        <end position="79"/>
    </location>
</feature>
<name>A0ABW8UR59_9RHOB</name>